<reference evidence="1" key="1">
    <citation type="submission" date="2023-03" db="EMBL/GenBank/DDBJ databases">
        <title>Massive genome expansion in bonnet fungi (Mycena s.s.) driven by repeated elements and novel gene families across ecological guilds.</title>
        <authorList>
            <consortium name="Lawrence Berkeley National Laboratory"/>
            <person name="Harder C.B."/>
            <person name="Miyauchi S."/>
            <person name="Viragh M."/>
            <person name="Kuo A."/>
            <person name="Thoen E."/>
            <person name="Andreopoulos B."/>
            <person name="Lu D."/>
            <person name="Skrede I."/>
            <person name="Drula E."/>
            <person name="Henrissat B."/>
            <person name="Morin E."/>
            <person name="Kohler A."/>
            <person name="Barry K."/>
            <person name="LaButti K."/>
            <person name="Morin E."/>
            <person name="Salamov A."/>
            <person name="Lipzen A."/>
            <person name="Mereny Z."/>
            <person name="Hegedus B."/>
            <person name="Baldrian P."/>
            <person name="Stursova M."/>
            <person name="Weitz H."/>
            <person name="Taylor A."/>
            <person name="Grigoriev I.V."/>
            <person name="Nagy L.G."/>
            <person name="Martin F."/>
            <person name="Kauserud H."/>
        </authorList>
    </citation>
    <scope>NUCLEOTIDE SEQUENCE</scope>
    <source>
        <strain evidence="1">CBHHK002</strain>
    </source>
</reference>
<name>A0AAD6YWM0_9AGAR</name>
<gene>
    <name evidence="1" type="ORF">DFH08DRAFT_979492</name>
</gene>
<dbReference type="Proteomes" id="UP001218218">
    <property type="component" value="Unassembled WGS sequence"/>
</dbReference>
<dbReference type="EMBL" id="JARIHO010000158">
    <property type="protein sequence ID" value="KAJ7300645.1"/>
    <property type="molecule type" value="Genomic_DNA"/>
</dbReference>
<dbReference type="AlphaFoldDB" id="A0AAD6YWM0"/>
<organism evidence="1 2">
    <name type="scientific">Mycena albidolilacea</name>
    <dbReference type="NCBI Taxonomy" id="1033008"/>
    <lineage>
        <taxon>Eukaryota</taxon>
        <taxon>Fungi</taxon>
        <taxon>Dikarya</taxon>
        <taxon>Basidiomycota</taxon>
        <taxon>Agaricomycotina</taxon>
        <taxon>Agaricomycetes</taxon>
        <taxon>Agaricomycetidae</taxon>
        <taxon>Agaricales</taxon>
        <taxon>Marasmiineae</taxon>
        <taxon>Mycenaceae</taxon>
        <taxon>Mycena</taxon>
    </lineage>
</organism>
<comment type="caution">
    <text evidence="1">The sequence shown here is derived from an EMBL/GenBank/DDBJ whole genome shotgun (WGS) entry which is preliminary data.</text>
</comment>
<evidence type="ECO:0000313" key="2">
    <source>
        <dbReference type="Proteomes" id="UP001218218"/>
    </source>
</evidence>
<accession>A0AAD6YWM0</accession>
<keyword evidence="2" id="KW-1185">Reference proteome</keyword>
<proteinExistence type="predicted"/>
<evidence type="ECO:0000313" key="1">
    <source>
        <dbReference type="EMBL" id="KAJ7300645.1"/>
    </source>
</evidence>
<sequence length="80" mass="8980">MSPLSASTSLERTHLTFSTFTLSSLRSIPTTSAHPDKRSERICVPDLEELSLTDLDLDHLTHLLHMLELPWLTTLALDLP</sequence>
<protein>
    <submittedName>
        <fullName evidence="1">Uncharacterized protein</fullName>
    </submittedName>
</protein>